<organism evidence="1">
    <name type="scientific">Cronobacter phage CSP1</name>
    <dbReference type="NCBI Taxonomy" id="1983560"/>
    <lineage>
        <taxon>Viruses</taxon>
        <taxon>Duplodnaviria</taxon>
        <taxon>Heunggongvirae</taxon>
        <taxon>Uroviricota</taxon>
        <taxon>Caudoviricetes</taxon>
    </lineage>
</organism>
<protein>
    <recommendedName>
        <fullName evidence="2">DUF1376 domain-containing protein</fullName>
    </recommendedName>
</protein>
<sequence length="271" mass="31517">MRRFAITKTLLYDYLSFYAYRWIMSEEIITSNTVVKDMCFAAWVVQACSRLRGAPTKSQALAMVEDYFNEDVEQPVKKSVRPKAGKLDAEREAFLTWVSDKLGRELDAKELRSYTGKFNYHMGKGSDPYEQAFKESAKAKGGKPGRKPNPKFKAWLEEHERVKGAPLTSKEITSLRNKWYSSCRFEDAPSIWENRGVWPTCNITHLETGVFRLEVIPHGDTPSALLHFNNRDKAEESLQWLDNHMIELRNDRTPEEVFQFVMDKYYCPHIL</sequence>
<evidence type="ECO:0008006" key="2">
    <source>
        <dbReference type="Google" id="ProtNLM"/>
    </source>
</evidence>
<reference evidence="1" key="1">
    <citation type="submission" date="2017-04" db="EMBL/GenBank/DDBJ databases">
        <title>Complete genome sequencing of Cronobacter sakazakii phage CSP1.</title>
        <authorList>
            <person name="Kim M."/>
            <person name="Kim M."/>
            <person name="Ryu S."/>
        </authorList>
    </citation>
    <scope>NUCLEOTIDE SEQUENCE</scope>
</reference>
<dbReference type="EMBL" id="KY982929">
    <property type="protein sequence ID" value="ARW59091.1"/>
    <property type="molecule type" value="Genomic_DNA"/>
</dbReference>
<name>A0AB33C5L9_9CAUD</name>
<accession>A0AB33C5L9</accession>
<proteinExistence type="predicted"/>
<gene>
    <name evidence="1" type="ORF">CSP1_059</name>
</gene>
<evidence type="ECO:0000313" key="1">
    <source>
        <dbReference type="EMBL" id="ARW59091.1"/>
    </source>
</evidence>